<keyword evidence="7 8" id="KW-0472">Membrane</keyword>
<keyword evidence="3" id="KW-1003">Cell membrane</keyword>
<dbReference type="PANTHER" id="PTHR32195:SF26">
    <property type="entry name" value="TRYPTOPHAN OR TYROSINE TRANSPORTER PROTEIN"/>
    <property type="match status" value="1"/>
</dbReference>
<evidence type="ECO:0000256" key="8">
    <source>
        <dbReference type="SAM" id="Phobius"/>
    </source>
</evidence>
<evidence type="ECO:0000256" key="5">
    <source>
        <dbReference type="ARBA" id="ARBA00022692"/>
    </source>
</evidence>
<evidence type="ECO:0000256" key="7">
    <source>
        <dbReference type="ARBA" id="ARBA00023136"/>
    </source>
</evidence>
<evidence type="ECO:0008006" key="11">
    <source>
        <dbReference type="Google" id="ProtNLM"/>
    </source>
</evidence>
<feature type="transmembrane region" description="Helical" evidence="8">
    <location>
        <begin position="290"/>
        <end position="309"/>
    </location>
</feature>
<feature type="transmembrane region" description="Helical" evidence="8">
    <location>
        <begin position="255"/>
        <end position="278"/>
    </location>
</feature>
<feature type="transmembrane region" description="Helical" evidence="8">
    <location>
        <begin position="315"/>
        <end position="335"/>
    </location>
</feature>
<proteinExistence type="predicted"/>
<gene>
    <name evidence="9" type="ORF">A2919_00750</name>
</gene>
<comment type="subcellular location">
    <subcellularLocation>
        <location evidence="1">Cell inner membrane</location>
        <topology evidence="1">Multi-pass membrane protein</topology>
    </subcellularLocation>
</comment>
<dbReference type="Proteomes" id="UP000178835">
    <property type="component" value="Unassembled WGS sequence"/>
</dbReference>
<sequence>MNRYFVGAVASLVGTIVGAGIFGVPFVFVRAGFWAGAGLFVLLTALMLVLHLMYAEIVERTSASHREMGYARLYLGRKAGDFVALAVVLGAYGALIAYILIANQFLNILFGPLFSNDIAWGVIFWGILSLAILKGLKTISRLEIIMLFLLIAVLGVIILRGLPLVNISNFAHINWGNVLVPYGVILFSLGGFQAIPEMSAIFGKEKKNFKKAVITGILISAFLTFAFAFVVVGISGPSVSEEAIAGLVPFMGREIVFAGAIFGILALATSYLVIGVNLKESFMYDRNIPPFWSNLLIIVLPMLLIMAGIQSFIQVISITGAVLGAVLGVMIALLFHKVKKIGDRNPSFSLNIPKPVAWIISIALISGGIYEIINIGL</sequence>
<dbReference type="EMBL" id="MHOH01000009">
    <property type="protein sequence ID" value="OGZ61014.1"/>
    <property type="molecule type" value="Genomic_DNA"/>
</dbReference>
<evidence type="ECO:0000256" key="1">
    <source>
        <dbReference type="ARBA" id="ARBA00004429"/>
    </source>
</evidence>
<keyword evidence="5 8" id="KW-0812">Transmembrane</keyword>
<feature type="transmembrane region" description="Helical" evidence="8">
    <location>
        <begin position="113"/>
        <end position="133"/>
    </location>
</feature>
<feature type="transmembrane region" description="Helical" evidence="8">
    <location>
        <begin position="79"/>
        <end position="101"/>
    </location>
</feature>
<name>A0A1G2HEV9_9BACT</name>
<feature type="transmembrane region" description="Helical" evidence="8">
    <location>
        <begin position="173"/>
        <end position="192"/>
    </location>
</feature>
<dbReference type="AlphaFoldDB" id="A0A1G2HEV9"/>
<keyword evidence="4" id="KW-0997">Cell inner membrane</keyword>
<evidence type="ECO:0000256" key="3">
    <source>
        <dbReference type="ARBA" id="ARBA00022475"/>
    </source>
</evidence>
<evidence type="ECO:0000256" key="2">
    <source>
        <dbReference type="ARBA" id="ARBA00022448"/>
    </source>
</evidence>
<feature type="transmembrane region" description="Helical" evidence="8">
    <location>
        <begin position="5"/>
        <end position="28"/>
    </location>
</feature>
<protein>
    <recommendedName>
        <fullName evidence="11">Amino acid transporter transmembrane domain-containing protein</fullName>
    </recommendedName>
</protein>
<feature type="transmembrane region" description="Helical" evidence="8">
    <location>
        <begin position="145"/>
        <end position="167"/>
    </location>
</feature>
<dbReference type="InterPro" id="IPR018227">
    <property type="entry name" value="Amino_acid_transport_2"/>
</dbReference>
<comment type="caution">
    <text evidence="9">The sequence shown here is derived from an EMBL/GenBank/DDBJ whole genome shotgun (WGS) entry which is preliminary data.</text>
</comment>
<evidence type="ECO:0000313" key="10">
    <source>
        <dbReference type="Proteomes" id="UP000178835"/>
    </source>
</evidence>
<dbReference type="GO" id="GO:0003333">
    <property type="term" value="P:amino acid transmembrane transport"/>
    <property type="evidence" value="ECO:0007669"/>
    <property type="project" value="InterPro"/>
</dbReference>
<keyword evidence="2" id="KW-0813">Transport</keyword>
<accession>A0A1G2HEV9</accession>
<reference evidence="9 10" key="1">
    <citation type="journal article" date="2016" name="Nat. Commun.">
        <title>Thousands of microbial genomes shed light on interconnected biogeochemical processes in an aquifer system.</title>
        <authorList>
            <person name="Anantharaman K."/>
            <person name="Brown C.T."/>
            <person name="Hug L.A."/>
            <person name="Sharon I."/>
            <person name="Castelle C.J."/>
            <person name="Probst A.J."/>
            <person name="Thomas B.C."/>
            <person name="Singh A."/>
            <person name="Wilkins M.J."/>
            <person name="Karaoz U."/>
            <person name="Brodie E.L."/>
            <person name="Williams K.H."/>
            <person name="Hubbard S.S."/>
            <person name="Banfield J.F."/>
        </authorList>
    </citation>
    <scope>NUCLEOTIDE SEQUENCE [LARGE SCALE GENOMIC DNA]</scope>
</reference>
<evidence type="ECO:0000313" key="9">
    <source>
        <dbReference type="EMBL" id="OGZ61014.1"/>
    </source>
</evidence>
<evidence type="ECO:0000256" key="6">
    <source>
        <dbReference type="ARBA" id="ARBA00022989"/>
    </source>
</evidence>
<feature type="transmembrane region" description="Helical" evidence="8">
    <location>
        <begin position="213"/>
        <end position="235"/>
    </location>
</feature>
<organism evidence="9 10">
    <name type="scientific">Candidatus Spechtbacteria bacterium RIFCSPLOWO2_01_FULL_43_12</name>
    <dbReference type="NCBI Taxonomy" id="1802162"/>
    <lineage>
        <taxon>Bacteria</taxon>
        <taxon>Candidatus Spechtiibacteriota</taxon>
    </lineage>
</organism>
<dbReference type="Gene3D" id="1.20.1740.10">
    <property type="entry name" value="Amino acid/polyamine transporter I"/>
    <property type="match status" value="1"/>
</dbReference>
<evidence type="ECO:0000256" key="4">
    <source>
        <dbReference type="ARBA" id="ARBA00022519"/>
    </source>
</evidence>
<feature type="transmembrane region" description="Helical" evidence="8">
    <location>
        <begin position="356"/>
        <end position="373"/>
    </location>
</feature>
<keyword evidence="6 8" id="KW-1133">Transmembrane helix</keyword>
<dbReference type="PANTHER" id="PTHR32195">
    <property type="entry name" value="OS07G0662800 PROTEIN"/>
    <property type="match status" value="1"/>
</dbReference>
<dbReference type="GO" id="GO:0005886">
    <property type="term" value="C:plasma membrane"/>
    <property type="evidence" value="ECO:0007669"/>
    <property type="project" value="UniProtKB-SubCell"/>
</dbReference>
<dbReference type="Pfam" id="PF03222">
    <property type="entry name" value="Trp_Tyr_perm"/>
    <property type="match status" value="1"/>
</dbReference>
<feature type="transmembrane region" description="Helical" evidence="8">
    <location>
        <begin position="34"/>
        <end position="58"/>
    </location>
</feature>